<proteinExistence type="predicted"/>
<dbReference type="STRING" id="307972.A0A2G8JZV6"/>
<evidence type="ECO:0000259" key="1">
    <source>
        <dbReference type="Pfam" id="PF00248"/>
    </source>
</evidence>
<dbReference type="InterPro" id="IPR018170">
    <property type="entry name" value="Aldo/ket_reductase_CS"/>
</dbReference>
<protein>
    <submittedName>
        <fullName evidence="2">Putative alcohol dehydrogenase</fullName>
    </submittedName>
</protein>
<dbReference type="OrthoDB" id="416253at2759"/>
<sequence>MADKNTFVSLGNGQTIPILGLGTWNSEKNKVKEAVIAAIDAGYRHLDCAWSYSNEIEVGEALKEKFTDGTVKREDVFITSKLWNSFHAPEDVQRNLEDTLKKLQLSYLDLYLMHWPTAFQAGENPFPTNADGGFIPGPTDYTVTWQAMEKLVEKGLAKAVGVSNFNISQLTRVVDLPNKVPIANNQVELQPYFPQEELVNFCKSKGITVTAYSPLGSPANPL</sequence>
<dbReference type="InterPro" id="IPR023210">
    <property type="entry name" value="NADP_OxRdtase_dom"/>
</dbReference>
<evidence type="ECO:0000313" key="3">
    <source>
        <dbReference type="Proteomes" id="UP000230750"/>
    </source>
</evidence>
<dbReference type="InterPro" id="IPR036812">
    <property type="entry name" value="NAD(P)_OxRdtase_dom_sf"/>
</dbReference>
<reference evidence="2 3" key="1">
    <citation type="journal article" date="2017" name="PLoS Biol.">
        <title>The sea cucumber genome provides insights into morphological evolution and visceral regeneration.</title>
        <authorList>
            <person name="Zhang X."/>
            <person name="Sun L."/>
            <person name="Yuan J."/>
            <person name="Sun Y."/>
            <person name="Gao Y."/>
            <person name="Zhang L."/>
            <person name="Li S."/>
            <person name="Dai H."/>
            <person name="Hamel J.F."/>
            <person name="Liu C."/>
            <person name="Yu Y."/>
            <person name="Liu S."/>
            <person name="Lin W."/>
            <person name="Guo K."/>
            <person name="Jin S."/>
            <person name="Xu P."/>
            <person name="Storey K.B."/>
            <person name="Huan P."/>
            <person name="Zhang T."/>
            <person name="Zhou Y."/>
            <person name="Zhang J."/>
            <person name="Lin C."/>
            <person name="Li X."/>
            <person name="Xing L."/>
            <person name="Huo D."/>
            <person name="Sun M."/>
            <person name="Wang L."/>
            <person name="Mercier A."/>
            <person name="Li F."/>
            <person name="Yang H."/>
            <person name="Xiang J."/>
        </authorList>
    </citation>
    <scope>NUCLEOTIDE SEQUENCE [LARGE SCALE GENOMIC DNA]</scope>
    <source>
        <strain evidence="2">Shaxun</strain>
        <tissue evidence="2">Muscle</tissue>
    </source>
</reference>
<organism evidence="2 3">
    <name type="scientific">Stichopus japonicus</name>
    <name type="common">Sea cucumber</name>
    <dbReference type="NCBI Taxonomy" id="307972"/>
    <lineage>
        <taxon>Eukaryota</taxon>
        <taxon>Metazoa</taxon>
        <taxon>Echinodermata</taxon>
        <taxon>Eleutherozoa</taxon>
        <taxon>Echinozoa</taxon>
        <taxon>Holothuroidea</taxon>
        <taxon>Aspidochirotacea</taxon>
        <taxon>Aspidochirotida</taxon>
        <taxon>Stichopodidae</taxon>
        <taxon>Apostichopus</taxon>
    </lineage>
</organism>
<dbReference type="Gene3D" id="3.20.20.100">
    <property type="entry name" value="NADP-dependent oxidoreductase domain"/>
    <property type="match status" value="1"/>
</dbReference>
<accession>A0A2G8JZV6</accession>
<dbReference type="Pfam" id="PF00248">
    <property type="entry name" value="Aldo_ket_red"/>
    <property type="match status" value="1"/>
</dbReference>
<dbReference type="AlphaFoldDB" id="A0A2G8JZV6"/>
<dbReference type="PANTHER" id="PTHR11732">
    <property type="entry name" value="ALDO/KETO REDUCTASE"/>
    <property type="match status" value="1"/>
</dbReference>
<evidence type="ECO:0000313" key="2">
    <source>
        <dbReference type="EMBL" id="PIK41249.1"/>
    </source>
</evidence>
<dbReference type="PROSITE" id="PS00798">
    <property type="entry name" value="ALDOKETO_REDUCTASE_1"/>
    <property type="match status" value="1"/>
</dbReference>
<comment type="caution">
    <text evidence="2">The sequence shown here is derived from an EMBL/GenBank/DDBJ whole genome shotgun (WGS) entry which is preliminary data.</text>
</comment>
<feature type="domain" description="NADP-dependent oxidoreductase" evidence="1">
    <location>
        <begin position="19"/>
        <end position="218"/>
    </location>
</feature>
<dbReference type="SUPFAM" id="SSF51430">
    <property type="entry name" value="NAD(P)-linked oxidoreductase"/>
    <property type="match status" value="1"/>
</dbReference>
<name>A0A2G8JZV6_STIJA</name>
<dbReference type="EMBL" id="MRZV01001036">
    <property type="protein sequence ID" value="PIK41249.1"/>
    <property type="molecule type" value="Genomic_DNA"/>
</dbReference>
<dbReference type="Proteomes" id="UP000230750">
    <property type="component" value="Unassembled WGS sequence"/>
</dbReference>
<dbReference type="GO" id="GO:0016491">
    <property type="term" value="F:oxidoreductase activity"/>
    <property type="evidence" value="ECO:0007669"/>
    <property type="project" value="InterPro"/>
</dbReference>
<gene>
    <name evidence="2" type="ORF">BSL78_21888</name>
</gene>
<keyword evidence="3" id="KW-1185">Reference proteome</keyword>
<dbReference type="PROSITE" id="PS00062">
    <property type="entry name" value="ALDOKETO_REDUCTASE_2"/>
    <property type="match status" value="1"/>
</dbReference>
<dbReference type="InterPro" id="IPR020471">
    <property type="entry name" value="AKR"/>
</dbReference>
<dbReference type="PRINTS" id="PR00069">
    <property type="entry name" value="ALDKETRDTASE"/>
</dbReference>